<dbReference type="InterPro" id="IPR006260">
    <property type="entry name" value="TonB/TolA_C"/>
</dbReference>
<dbReference type="GO" id="GO:0015031">
    <property type="term" value="P:protein transport"/>
    <property type="evidence" value="ECO:0007669"/>
    <property type="project" value="UniProtKB-UniRule"/>
</dbReference>
<dbReference type="PRINTS" id="PR01374">
    <property type="entry name" value="TONBPROTEIN"/>
</dbReference>
<name>A0A2G4YU41_9PROT</name>
<keyword evidence="7" id="KW-0653">Protein transport</keyword>
<evidence type="ECO:0000256" key="8">
    <source>
        <dbReference type="SAM" id="SignalP"/>
    </source>
</evidence>
<dbReference type="GO" id="GO:0005886">
    <property type="term" value="C:plasma membrane"/>
    <property type="evidence" value="ECO:0007669"/>
    <property type="project" value="UniProtKB-SubCell"/>
</dbReference>
<proteinExistence type="inferred from homology"/>
<dbReference type="SUPFAM" id="SSF48452">
    <property type="entry name" value="TPR-like"/>
    <property type="match status" value="1"/>
</dbReference>
<keyword evidence="4" id="KW-0802">TPR repeat</keyword>
<evidence type="ECO:0000259" key="9">
    <source>
        <dbReference type="PROSITE" id="PS52015"/>
    </source>
</evidence>
<dbReference type="InParanoid" id="A0A2G4YU41"/>
<feature type="signal peptide" evidence="8">
    <location>
        <begin position="1"/>
        <end position="22"/>
    </location>
</feature>
<dbReference type="AlphaFoldDB" id="A0A2G4YU41"/>
<keyword evidence="7" id="KW-0997">Cell inner membrane</keyword>
<protein>
    <recommendedName>
        <fullName evidence="7">Protein TonB</fullName>
    </recommendedName>
</protein>
<evidence type="ECO:0000256" key="2">
    <source>
        <dbReference type="ARBA" id="ARBA00022692"/>
    </source>
</evidence>
<dbReference type="GO" id="GO:0030288">
    <property type="term" value="C:outer membrane-bounded periplasmic space"/>
    <property type="evidence" value="ECO:0007669"/>
    <property type="project" value="InterPro"/>
</dbReference>
<dbReference type="PANTHER" id="PTHR45641:SF19">
    <property type="entry name" value="NEPHROCYSTIN-3"/>
    <property type="match status" value="1"/>
</dbReference>
<feature type="domain" description="TonB C-terminal" evidence="9">
    <location>
        <begin position="275"/>
        <end position="367"/>
    </location>
</feature>
<comment type="subcellular location">
    <subcellularLocation>
        <location evidence="7">Cell inner membrane</location>
        <topology evidence="7">Single-pass membrane protein</topology>
        <orientation evidence="7">Periplasmic side</orientation>
    </subcellularLocation>
    <subcellularLocation>
        <location evidence="1">Membrane</location>
        <topology evidence="1">Single-pass membrane protein</topology>
    </subcellularLocation>
</comment>
<evidence type="ECO:0000313" key="10">
    <source>
        <dbReference type="EMBL" id="PHZ85864.1"/>
    </source>
</evidence>
<evidence type="ECO:0000256" key="3">
    <source>
        <dbReference type="ARBA" id="ARBA00022737"/>
    </source>
</evidence>
<evidence type="ECO:0000256" key="7">
    <source>
        <dbReference type="RuleBase" id="RU362123"/>
    </source>
</evidence>
<keyword evidence="7" id="KW-0735">Signal-anchor</keyword>
<gene>
    <name evidence="10" type="ORF">CRD36_04080</name>
</gene>
<dbReference type="Gene3D" id="1.25.40.10">
    <property type="entry name" value="Tetratricopeptide repeat domain"/>
    <property type="match status" value="2"/>
</dbReference>
<evidence type="ECO:0000256" key="6">
    <source>
        <dbReference type="ARBA" id="ARBA00023136"/>
    </source>
</evidence>
<keyword evidence="8" id="KW-0732">Signal</keyword>
<keyword evidence="3" id="KW-0677">Repeat</keyword>
<feature type="chain" id="PRO_5013572767" description="Protein TonB" evidence="8">
    <location>
        <begin position="23"/>
        <end position="367"/>
    </location>
</feature>
<keyword evidence="11" id="KW-1185">Reference proteome</keyword>
<comment type="function">
    <text evidence="7">Interacts with outer membrane receptor proteins that carry out high-affinity binding and energy dependent uptake into the periplasmic space of specific substrates. It could act to transduce energy from the cytoplasmic membrane to specific energy-requiring processes in the outer membrane, resulting in the release into the periplasm of ligands bound by these outer membrane proteins.</text>
</comment>
<organism evidence="10 11">
    <name type="scientific">Paremcibacter congregatus</name>
    <dbReference type="NCBI Taxonomy" id="2043170"/>
    <lineage>
        <taxon>Bacteria</taxon>
        <taxon>Pseudomonadati</taxon>
        <taxon>Pseudomonadota</taxon>
        <taxon>Alphaproteobacteria</taxon>
        <taxon>Emcibacterales</taxon>
        <taxon>Emcibacteraceae</taxon>
        <taxon>Paremcibacter</taxon>
    </lineage>
</organism>
<dbReference type="PROSITE" id="PS52015">
    <property type="entry name" value="TONB_CTD"/>
    <property type="match status" value="1"/>
</dbReference>
<dbReference type="InterPro" id="IPR003538">
    <property type="entry name" value="TonB"/>
</dbReference>
<dbReference type="GO" id="GO:0031992">
    <property type="term" value="F:energy transducer activity"/>
    <property type="evidence" value="ECO:0007669"/>
    <property type="project" value="InterPro"/>
</dbReference>
<keyword evidence="6" id="KW-0472">Membrane</keyword>
<dbReference type="Gene3D" id="3.30.1150.10">
    <property type="match status" value="1"/>
</dbReference>
<dbReference type="NCBIfam" id="TIGR01352">
    <property type="entry name" value="tonB_Cterm"/>
    <property type="match status" value="1"/>
</dbReference>
<reference evidence="10 11" key="1">
    <citation type="submission" date="2017-10" db="EMBL/GenBank/DDBJ databases">
        <title>Frigbacter circumglobatus gen. nov. sp. nov., isolated from sediment cultured in situ.</title>
        <authorList>
            <person name="Zhao Z."/>
        </authorList>
    </citation>
    <scope>NUCLEOTIDE SEQUENCE [LARGE SCALE GENOMIC DNA]</scope>
    <source>
        <strain evidence="10 11">ZYL</strain>
    </source>
</reference>
<dbReference type="GO" id="GO:0015891">
    <property type="term" value="P:siderophore transport"/>
    <property type="evidence" value="ECO:0007669"/>
    <property type="project" value="InterPro"/>
</dbReference>
<dbReference type="GO" id="GO:0055085">
    <property type="term" value="P:transmembrane transport"/>
    <property type="evidence" value="ECO:0007669"/>
    <property type="project" value="InterPro"/>
</dbReference>
<comment type="caution">
    <text evidence="10">The sequence shown here is derived from an EMBL/GenBank/DDBJ whole genome shotgun (WGS) entry which is preliminary data.</text>
</comment>
<keyword evidence="7" id="KW-0813">Transport</keyword>
<accession>A0A2G4YU41</accession>
<dbReference type="Pfam" id="PF03544">
    <property type="entry name" value="TonB_C"/>
    <property type="match status" value="1"/>
</dbReference>
<dbReference type="InterPro" id="IPR037682">
    <property type="entry name" value="TonB_C"/>
</dbReference>
<dbReference type="EMBL" id="PDEM01000009">
    <property type="protein sequence ID" value="PHZ85864.1"/>
    <property type="molecule type" value="Genomic_DNA"/>
</dbReference>
<evidence type="ECO:0000256" key="1">
    <source>
        <dbReference type="ARBA" id="ARBA00004167"/>
    </source>
</evidence>
<evidence type="ECO:0000313" key="11">
    <source>
        <dbReference type="Proteomes" id="UP000229730"/>
    </source>
</evidence>
<dbReference type="RefSeq" id="WP_099471449.1">
    <property type="nucleotide sequence ID" value="NZ_CP041025.1"/>
</dbReference>
<dbReference type="Proteomes" id="UP000229730">
    <property type="component" value="Unassembled WGS sequence"/>
</dbReference>
<keyword evidence="5" id="KW-1133">Transmembrane helix</keyword>
<evidence type="ECO:0000256" key="5">
    <source>
        <dbReference type="ARBA" id="ARBA00022989"/>
    </source>
</evidence>
<sequence length="367" mass="41578">MYHFIKILMCIIVMMAPVASVAGDDSDPKAHITQLYKTYITTLKAGDEEKALGLAQEMYSLSPPVFGAYSKSHATMAFNLAQMLEKRREYLAALPYYQEHVDILEKLKAPEDETYLYKLGLLAQAYRNAREEEKAAKWSMKALVLARDLQLPKEVIGDYELELGSSYYGVHGEVRSARRYLKKAHDHYLEVYGEDHVKTAQALFWLAKVDASFRKHRQAAEKLEAVLQVYEKNFPKGHDMTLQVHAFLVGAYEGKGDKDKATEHCIAVATERPTDFDREIDPLYKIAPTYPLSAARSGKEGFVIAEFVVTASGQVENIKTLEGENIRDFEKAAHEALSKFRYAPSIQNGQRVRTEGVLHRVTFKMAQ</sequence>
<dbReference type="OrthoDB" id="1685233at2"/>
<dbReference type="PANTHER" id="PTHR45641">
    <property type="entry name" value="TETRATRICOPEPTIDE REPEAT PROTEIN (AFU_ORTHOLOGUE AFUA_6G03870)"/>
    <property type="match status" value="1"/>
</dbReference>
<dbReference type="Pfam" id="PF13424">
    <property type="entry name" value="TPR_12"/>
    <property type="match status" value="1"/>
</dbReference>
<keyword evidence="2" id="KW-0812">Transmembrane</keyword>
<dbReference type="InterPro" id="IPR011990">
    <property type="entry name" value="TPR-like_helical_dom_sf"/>
</dbReference>
<comment type="similarity">
    <text evidence="7">Belongs to the TonB family.</text>
</comment>
<keyword evidence="7" id="KW-1003">Cell membrane</keyword>
<evidence type="ECO:0000256" key="4">
    <source>
        <dbReference type="ARBA" id="ARBA00022803"/>
    </source>
</evidence>
<dbReference type="SUPFAM" id="SSF74653">
    <property type="entry name" value="TolA/TonB C-terminal domain"/>
    <property type="match status" value="1"/>
</dbReference>